<dbReference type="AlphaFoldDB" id="W4K8H5"/>
<dbReference type="GO" id="GO:0005664">
    <property type="term" value="C:nuclear origin of replication recognition complex"/>
    <property type="evidence" value="ECO:0007669"/>
    <property type="project" value="UniProtKB-UniRule"/>
</dbReference>
<feature type="domain" description="Origin recognition complex subunit 2 RecA-like" evidence="7">
    <location>
        <begin position="99"/>
        <end position="272"/>
    </location>
</feature>
<dbReference type="FunCoup" id="W4K8H5">
    <property type="interactions" value="1013"/>
</dbReference>
<dbReference type="InterPro" id="IPR056773">
    <property type="entry name" value="WHD_ORC2"/>
</dbReference>
<keyword evidence="4 5" id="KW-0539">Nucleus</keyword>
<dbReference type="Pfam" id="PF24882">
    <property type="entry name" value="WHD_ORC2"/>
    <property type="match status" value="1"/>
</dbReference>
<dbReference type="RefSeq" id="XP_009546658.1">
    <property type="nucleotide sequence ID" value="XM_009548363.1"/>
</dbReference>
<evidence type="ECO:0000259" key="7">
    <source>
        <dbReference type="Pfam" id="PF04084"/>
    </source>
</evidence>
<dbReference type="EMBL" id="KI925458">
    <property type="protein sequence ID" value="ETW82093.1"/>
    <property type="molecule type" value="Genomic_DNA"/>
</dbReference>
<dbReference type="PANTHER" id="PTHR14052:SF0">
    <property type="entry name" value="ORIGIN RECOGNITION COMPLEX SUBUNIT 2"/>
    <property type="match status" value="1"/>
</dbReference>
<proteinExistence type="inferred from homology"/>
<dbReference type="InterPro" id="IPR056772">
    <property type="entry name" value="RecA-like_ORC2"/>
</dbReference>
<feature type="region of interest" description="Disordered" evidence="6">
    <location>
        <begin position="1"/>
        <end position="32"/>
    </location>
</feature>
<dbReference type="eggNOG" id="KOG2928">
    <property type="taxonomic scope" value="Eukaryota"/>
</dbReference>
<evidence type="ECO:0000259" key="8">
    <source>
        <dbReference type="Pfam" id="PF24882"/>
    </source>
</evidence>
<sequence>MSSFTAFSEDEGDYTSRAVSENDNGEPDVSQGFNTGISRTAYSFTAQTAFDAYFLHASKASKTSSSVFSQIVEPLTADEYAVAIALTPYPSPVPDFPASLHSLHRRHFARFLLQLEEGFSLAFYGLGSKRNVLNAFATQTCRRRGHAIVVNGYQPSFNIKDMISSIEQVPGITSLPLSFHNIESQAHRIRSFFSTSSRPLFLIIHSFDAPAFRTPKARACLSLLLSCPRIRLAASVDHINFPLLWSSSEALTRKQPSLQSGGRGHAWLWHDLTTLAPYDTELSFADRTSIHGATSSSMSARLQFAPSGDRGADGAVMTETAAQHILASVTQKAQKLFALIAQHQLEAMDDAGDAVATHEEELAMAYDRVFNMARDNFVATNDTALRSLLGEFKDHGLVVIAGASTLGSSETLWIPLRKERLSRLLEWLKTH</sequence>
<dbReference type="KEGG" id="hir:HETIRDRAFT_418054"/>
<gene>
    <name evidence="9" type="ORF">HETIRDRAFT_418054</name>
</gene>
<reference evidence="9 10" key="1">
    <citation type="journal article" date="2012" name="New Phytol.">
        <title>Insight into trade-off between wood decay and parasitism from the genome of a fungal forest pathogen.</title>
        <authorList>
            <person name="Olson A."/>
            <person name="Aerts A."/>
            <person name="Asiegbu F."/>
            <person name="Belbahri L."/>
            <person name="Bouzid O."/>
            <person name="Broberg A."/>
            <person name="Canback B."/>
            <person name="Coutinho P.M."/>
            <person name="Cullen D."/>
            <person name="Dalman K."/>
            <person name="Deflorio G."/>
            <person name="van Diepen L.T."/>
            <person name="Dunand C."/>
            <person name="Duplessis S."/>
            <person name="Durling M."/>
            <person name="Gonthier P."/>
            <person name="Grimwood J."/>
            <person name="Fossdal C.G."/>
            <person name="Hansson D."/>
            <person name="Henrissat B."/>
            <person name="Hietala A."/>
            <person name="Himmelstrand K."/>
            <person name="Hoffmeister D."/>
            <person name="Hogberg N."/>
            <person name="James T.Y."/>
            <person name="Karlsson M."/>
            <person name="Kohler A."/>
            <person name="Kues U."/>
            <person name="Lee Y.H."/>
            <person name="Lin Y.C."/>
            <person name="Lind M."/>
            <person name="Lindquist E."/>
            <person name="Lombard V."/>
            <person name="Lucas S."/>
            <person name="Lunden K."/>
            <person name="Morin E."/>
            <person name="Murat C."/>
            <person name="Park J."/>
            <person name="Raffaello T."/>
            <person name="Rouze P."/>
            <person name="Salamov A."/>
            <person name="Schmutz J."/>
            <person name="Solheim H."/>
            <person name="Stahlberg J."/>
            <person name="Velez H."/>
            <person name="de Vries R.P."/>
            <person name="Wiebenga A."/>
            <person name="Woodward S."/>
            <person name="Yakovlev I."/>
            <person name="Garbelotto M."/>
            <person name="Martin F."/>
            <person name="Grigoriev I.V."/>
            <person name="Stenlid J."/>
        </authorList>
    </citation>
    <scope>NUCLEOTIDE SEQUENCE [LARGE SCALE GENOMIC DNA]</scope>
    <source>
        <strain evidence="9 10">TC 32-1</strain>
    </source>
</reference>
<feature type="domain" description="Origin recognition complex subunit 2 winged-helix" evidence="8">
    <location>
        <begin position="358"/>
        <end position="419"/>
    </location>
</feature>
<comment type="subcellular location">
    <subcellularLocation>
        <location evidence="1 5">Nucleus</location>
    </subcellularLocation>
</comment>
<dbReference type="InParanoid" id="W4K8H5"/>
<dbReference type="Proteomes" id="UP000030671">
    <property type="component" value="Unassembled WGS sequence"/>
</dbReference>
<protein>
    <recommendedName>
        <fullName evidence="5">Origin recognition complex subunit 2</fullName>
    </recommendedName>
</protein>
<evidence type="ECO:0000256" key="4">
    <source>
        <dbReference type="ARBA" id="ARBA00023242"/>
    </source>
</evidence>
<keyword evidence="3 5" id="KW-0235">DNA replication</keyword>
<dbReference type="PANTHER" id="PTHR14052">
    <property type="entry name" value="ORIGIN RECOGNITION COMPLEX SUBUNIT 2"/>
    <property type="match status" value="1"/>
</dbReference>
<accession>W4K8H5</accession>
<keyword evidence="10" id="KW-1185">Reference proteome</keyword>
<comment type="function">
    <text evidence="5">Component of the origin recognition complex (ORC) that binds origins of replication. DNA-binding is ATP-dependent. ORC is required to assemble the pre-replication complex necessary to initiate DNA replication.</text>
</comment>
<comment type="similarity">
    <text evidence="2 5">Belongs to the ORC2 family.</text>
</comment>
<comment type="subunit">
    <text evidence="5">Component of the origin recognition complex (ORC).</text>
</comment>
<evidence type="ECO:0000256" key="2">
    <source>
        <dbReference type="ARBA" id="ARBA00007421"/>
    </source>
</evidence>
<evidence type="ECO:0000313" key="10">
    <source>
        <dbReference type="Proteomes" id="UP000030671"/>
    </source>
</evidence>
<evidence type="ECO:0000313" key="9">
    <source>
        <dbReference type="EMBL" id="ETW82093.1"/>
    </source>
</evidence>
<dbReference type="InterPro" id="IPR007220">
    <property type="entry name" value="ORC2"/>
</dbReference>
<dbReference type="OrthoDB" id="346673at2759"/>
<dbReference type="GO" id="GO:0006260">
    <property type="term" value="P:DNA replication"/>
    <property type="evidence" value="ECO:0007669"/>
    <property type="project" value="UniProtKB-UniRule"/>
</dbReference>
<dbReference type="Pfam" id="PF04084">
    <property type="entry name" value="RecA-like_ORC2"/>
    <property type="match status" value="1"/>
</dbReference>
<evidence type="ECO:0000256" key="1">
    <source>
        <dbReference type="ARBA" id="ARBA00004123"/>
    </source>
</evidence>
<dbReference type="HOGENOM" id="CLU_018596_0_0_1"/>
<evidence type="ECO:0000256" key="3">
    <source>
        <dbReference type="ARBA" id="ARBA00022705"/>
    </source>
</evidence>
<dbReference type="GO" id="GO:0003688">
    <property type="term" value="F:DNA replication origin binding"/>
    <property type="evidence" value="ECO:0007669"/>
    <property type="project" value="UniProtKB-UniRule"/>
</dbReference>
<dbReference type="STRING" id="747525.W4K8H5"/>
<dbReference type="GeneID" id="20673443"/>
<evidence type="ECO:0000256" key="5">
    <source>
        <dbReference type="RuleBase" id="RU368084"/>
    </source>
</evidence>
<name>W4K8H5_HETIT</name>
<evidence type="ECO:0000256" key="6">
    <source>
        <dbReference type="SAM" id="MobiDB-lite"/>
    </source>
</evidence>
<organism evidence="9 10">
    <name type="scientific">Heterobasidion irregulare (strain TC 32-1)</name>
    <dbReference type="NCBI Taxonomy" id="747525"/>
    <lineage>
        <taxon>Eukaryota</taxon>
        <taxon>Fungi</taxon>
        <taxon>Dikarya</taxon>
        <taxon>Basidiomycota</taxon>
        <taxon>Agaricomycotina</taxon>
        <taxon>Agaricomycetes</taxon>
        <taxon>Russulales</taxon>
        <taxon>Bondarzewiaceae</taxon>
        <taxon>Heterobasidion</taxon>
        <taxon>Heterobasidion annosum species complex</taxon>
    </lineage>
</organism>